<evidence type="ECO:0008006" key="2">
    <source>
        <dbReference type="Google" id="ProtNLM"/>
    </source>
</evidence>
<evidence type="ECO:0000313" key="1">
    <source>
        <dbReference type="EMBL" id="HEH31457.1"/>
    </source>
</evidence>
<comment type="caution">
    <text evidence="1">The sequence shown here is derived from an EMBL/GenBank/DDBJ whole genome shotgun (WGS) entry which is preliminary data.</text>
</comment>
<name>A0A7J2TC75_9CREN</name>
<proteinExistence type="predicted"/>
<reference evidence="1" key="1">
    <citation type="journal article" date="2020" name="mSystems">
        <title>Genome- and Community-Level Interaction Insights into Carbon Utilization and Element Cycling Functions of Hydrothermarchaeota in Hydrothermal Sediment.</title>
        <authorList>
            <person name="Zhou Z."/>
            <person name="Liu Y."/>
            <person name="Xu W."/>
            <person name="Pan J."/>
            <person name="Luo Z.H."/>
            <person name="Li M."/>
        </authorList>
    </citation>
    <scope>NUCLEOTIDE SEQUENCE [LARGE SCALE GENOMIC DNA]</scope>
    <source>
        <strain evidence="1">SpSt-27</strain>
    </source>
</reference>
<gene>
    <name evidence="1" type="ORF">ENP99_05060</name>
</gene>
<dbReference type="AlphaFoldDB" id="A0A7J2TC75"/>
<dbReference type="EMBL" id="DSLL01000042">
    <property type="protein sequence ID" value="HEH31457.1"/>
    <property type="molecule type" value="Genomic_DNA"/>
</dbReference>
<organism evidence="1">
    <name type="scientific">Ignisphaera aggregans</name>
    <dbReference type="NCBI Taxonomy" id="334771"/>
    <lineage>
        <taxon>Archaea</taxon>
        <taxon>Thermoproteota</taxon>
        <taxon>Thermoprotei</taxon>
        <taxon>Desulfurococcales</taxon>
        <taxon>Desulfurococcaceae</taxon>
        <taxon>Ignisphaera</taxon>
    </lineage>
</organism>
<sequence>MDLRSYAKKYYEKWRVSPIPIVYDSNDNMVPLIKWGDIFDKESPVLIDKEEVWRKASGIAILPHGNHVAIDFDLPSYMSKDKYAEIMTDYFVVVRTRRGFHVHFEVDQPVGRIEIRIYDEHAGEGGGSLFKHVWTVPPTMRSGFQYRFLKHDDVPELPRYSWEEAKTIIEVELLCEIIETLGSHLKGSNMQLGVESIAGVEALTADQLKILLFLIFHDMKCKGLRDLMYEWVKLGRVNMKKFGWGNRTSRFYFLHTIASVLALLGCSEAKATEVLESYWDLDGKPSDSHSSALWTVYRWRVDLFRRLYVLRRGECPFCSLRGYSNCQKNPVMRFYYYQQSRGREKLAEIVKKLKSM</sequence>
<accession>A0A7J2TC75</accession>
<protein>
    <recommendedName>
        <fullName evidence="2">DNA primase/polymerase bifunctional N-terminal domain-containing protein</fullName>
    </recommendedName>
</protein>